<evidence type="ECO:0000313" key="4">
    <source>
        <dbReference type="Proteomes" id="UP000075502"/>
    </source>
</evidence>
<accession>A0A150TXP4</accession>
<protein>
    <recommendedName>
        <fullName evidence="2">DUF2169 domain-containing protein</fullName>
    </recommendedName>
</protein>
<dbReference type="Proteomes" id="UP000075502">
    <property type="component" value="Unassembled WGS sequence"/>
</dbReference>
<dbReference type="PANTHER" id="PTHR14136:SF17">
    <property type="entry name" value="BTB_POZ DOMAIN-CONTAINING PROTEIN KCTD9"/>
    <property type="match status" value="1"/>
</dbReference>
<feature type="coiled-coil region" evidence="1">
    <location>
        <begin position="418"/>
        <end position="449"/>
    </location>
</feature>
<comment type="caution">
    <text evidence="3">The sequence shown here is derived from an EMBL/GenBank/DDBJ whole genome shotgun (WGS) entry which is preliminary data.</text>
</comment>
<reference evidence="3 4" key="1">
    <citation type="submission" date="2014-02" db="EMBL/GenBank/DDBJ databases">
        <title>The small core and large imbalanced accessory genome model reveals a collaborative survival strategy of Sorangium cellulosum strains in nature.</title>
        <authorList>
            <person name="Han K."/>
            <person name="Peng R."/>
            <person name="Blom J."/>
            <person name="Li Y.-Z."/>
        </authorList>
    </citation>
    <scope>NUCLEOTIDE SEQUENCE [LARGE SCALE GENOMIC DNA]</scope>
    <source>
        <strain evidence="3 4">So0007-03</strain>
    </source>
</reference>
<dbReference type="PANTHER" id="PTHR14136">
    <property type="entry name" value="BTB_POZ DOMAIN-CONTAINING PROTEIN KCTD9"/>
    <property type="match status" value="1"/>
</dbReference>
<dbReference type="EMBL" id="JEME01000699">
    <property type="protein sequence ID" value="KYG09376.1"/>
    <property type="molecule type" value="Genomic_DNA"/>
</dbReference>
<dbReference type="InterPro" id="IPR018683">
    <property type="entry name" value="DUF2169"/>
</dbReference>
<feature type="domain" description="DUF2169" evidence="2">
    <location>
        <begin position="42"/>
        <end position="292"/>
    </location>
</feature>
<dbReference type="InterPro" id="IPR051082">
    <property type="entry name" value="Pentapeptide-BTB/POZ_domain"/>
</dbReference>
<dbReference type="Pfam" id="PF09937">
    <property type="entry name" value="DUF2169"/>
    <property type="match status" value="1"/>
</dbReference>
<dbReference type="Pfam" id="PF13599">
    <property type="entry name" value="Pentapeptide_4"/>
    <property type="match status" value="1"/>
</dbReference>
<evidence type="ECO:0000259" key="2">
    <source>
        <dbReference type="Pfam" id="PF09937"/>
    </source>
</evidence>
<dbReference type="Pfam" id="PF00805">
    <property type="entry name" value="Pentapeptide"/>
    <property type="match status" value="4"/>
</dbReference>
<name>A0A150TXP4_SORCE</name>
<dbReference type="SUPFAM" id="SSF141571">
    <property type="entry name" value="Pentapeptide repeat-like"/>
    <property type="match status" value="2"/>
</dbReference>
<proteinExistence type="predicted"/>
<organism evidence="3 4">
    <name type="scientific">Sorangium cellulosum</name>
    <name type="common">Polyangium cellulosum</name>
    <dbReference type="NCBI Taxonomy" id="56"/>
    <lineage>
        <taxon>Bacteria</taxon>
        <taxon>Pseudomonadati</taxon>
        <taxon>Myxococcota</taxon>
        <taxon>Polyangia</taxon>
        <taxon>Polyangiales</taxon>
        <taxon>Polyangiaceae</taxon>
        <taxon>Sorangium</taxon>
    </lineage>
</organism>
<gene>
    <name evidence="3" type="ORF">BE21_18275</name>
</gene>
<dbReference type="InterPro" id="IPR001646">
    <property type="entry name" value="5peptide_repeat"/>
</dbReference>
<evidence type="ECO:0000313" key="3">
    <source>
        <dbReference type="EMBL" id="KYG09376.1"/>
    </source>
</evidence>
<evidence type="ECO:0000256" key="1">
    <source>
        <dbReference type="SAM" id="Coils"/>
    </source>
</evidence>
<dbReference type="Gene3D" id="2.160.20.80">
    <property type="entry name" value="E3 ubiquitin-protein ligase SopA"/>
    <property type="match status" value="2"/>
</dbReference>
<dbReference type="AlphaFoldDB" id="A0A150TXP4"/>
<sequence length="883" mass="98042">MRVVKPNQVGVLSRPFDHNNKYRFCVTGLILFPFAEPRYPMSESSLWLLVGKELRETAIDESMPKQNGEILLRADAYAPQGKPHRVVRAAMELDGKLMKEIAVVGDRVWKNGVPTEPEPFTVKSLRWEDAFGGEGFKPNPIGKGYKPREGSPLPNIEDPKHLITSMRQTPEPAGVGTYDITWPQRMDKAGTYDKEWLDHYYPGLARNIDWGFFNVAPRDQQIQGFFRGDEEIVLRNLHPEKPELRCKLPGVKLRCFLRRTRRSGEEVQTELAMNLDTLWLFPGAAHGVLVFHGVAPVREDDAADVSLLCLACEDLGRPKPMDHYERVLEQRLSKEHGALASLDDRPLMPDLRGDMKRPPSPYDEMADLVAHEQLAYKNMMKRGDRQVESARALLIAHGLDPDEHGPVPEDPIDTTAPLDEVLARAKNIEEELLERRRLAEESMASTEAELAQICAAHGIDFDEIKKEWRGPWKGGPPRPAAEEHIARMRQLAADSRAAGFDAREIDEYLADPSFVEMMHEQDRAQLEAYRIGAQDRSEPDLRSAEDSLRLREELLAAHARGESLAGRDLTGADLSGIELPGANLEEALLERCDLSRANLAGANLRRAVLVRAALSDARLDGANLEGANLSKAVCERTSLSGCCAVDAQLIDARLSQVNLDGANLERATLNETTLDRCSFRQVRAEGLLLDDLDLTGASFAGAHLVDAVFMKCGLDRADFSGADLAGATLFKCRGRNAIFAGIHGRSLRVVEGTFLEDCDFRAAQLEEACLRGISLVGCDFTGAHAKLSDFSECDLQDARFYRARARQSRFIRADLRRANLVGADLLDALLSKANVAGADLSGSNLYQADLSLVQGYREAKLTDAITARMRTQPLYADKIQDLD</sequence>
<keyword evidence="1" id="KW-0175">Coiled coil</keyword>